<protein>
    <submittedName>
        <fullName evidence="1">Stage II sporulation protein R</fullName>
    </submittedName>
</protein>
<gene>
    <name evidence="1" type="primary">spoIIR</name>
    <name evidence="1" type="ORF">GC105_04500</name>
</gene>
<reference evidence="1 2" key="1">
    <citation type="submission" date="2019-10" db="EMBL/GenBank/DDBJ databases">
        <title>Alkalibaculum tamaniensis sp.nov., a new alkaliphilic acetogen, isolated on methoxylated aromatics from a mud volcano.</title>
        <authorList>
            <person name="Khomyakova M.A."/>
            <person name="Merkel A.Y."/>
            <person name="Bonch-Osmolovskaya E.A."/>
            <person name="Slobodkin A.I."/>
        </authorList>
    </citation>
    <scope>NUCLEOTIDE SEQUENCE [LARGE SCALE GENOMIC DNA]</scope>
    <source>
        <strain evidence="1 2">M08DMB</strain>
    </source>
</reference>
<dbReference type="InterPro" id="IPR014202">
    <property type="entry name" value="Spore_II_R"/>
</dbReference>
<dbReference type="Pfam" id="PF09551">
    <property type="entry name" value="Spore_II_R"/>
    <property type="match status" value="1"/>
</dbReference>
<dbReference type="RefSeq" id="WP_152802138.1">
    <property type="nucleotide sequence ID" value="NZ_WHNX01000005.1"/>
</dbReference>
<organism evidence="1 2">
    <name type="scientific">Alkalibaculum sporogenes</name>
    <dbReference type="NCBI Taxonomy" id="2655001"/>
    <lineage>
        <taxon>Bacteria</taxon>
        <taxon>Bacillati</taxon>
        <taxon>Bacillota</taxon>
        <taxon>Clostridia</taxon>
        <taxon>Eubacteriales</taxon>
        <taxon>Eubacteriaceae</taxon>
        <taxon>Alkalibaculum</taxon>
    </lineage>
</organism>
<sequence>MKKIVGVILIICSISLCLVATTYSRETNLDEFTMQTKLLSSDILSERLVRFHVIANSDTDVDQNIKLIVKDAVLQGMIPKLNISKSKDESINIIDENKEYIKDIAEKTLRRYNMSNNVSVVLDKTFFPTKYYNDFSLPAGEYLALRIIIGEGEGKNWWCVLFPPLCLVDVIKEEDMVMEKTTTELDNQSELYLEKLDDNSEQTGDIFEEERPQIRWKALEMFGFYDEQNQ</sequence>
<dbReference type="Proteomes" id="UP000440004">
    <property type="component" value="Unassembled WGS sequence"/>
</dbReference>
<dbReference type="EMBL" id="WHNX01000005">
    <property type="protein sequence ID" value="MPW25048.1"/>
    <property type="molecule type" value="Genomic_DNA"/>
</dbReference>
<dbReference type="AlphaFoldDB" id="A0A6A7K6H8"/>
<name>A0A6A7K6H8_9FIRM</name>
<accession>A0A6A7K6H8</accession>
<keyword evidence="2" id="KW-1185">Reference proteome</keyword>
<evidence type="ECO:0000313" key="2">
    <source>
        <dbReference type="Proteomes" id="UP000440004"/>
    </source>
</evidence>
<proteinExistence type="predicted"/>
<dbReference type="NCBIfam" id="TIGR02837">
    <property type="entry name" value="spore_II_R"/>
    <property type="match status" value="1"/>
</dbReference>
<evidence type="ECO:0000313" key="1">
    <source>
        <dbReference type="EMBL" id="MPW25048.1"/>
    </source>
</evidence>
<comment type="caution">
    <text evidence="1">The sequence shown here is derived from an EMBL/GenBank/DDBJ whole genome shotgun (WGS) entry which is preliminary data.</text>
</comment>